<evidence type="ECO:0000313" key="2">
    <source>
        <dbReference type="EMBL" id="CCK77352.1"/>
    </source>
</evidence>
<dbReference type="KEGG" id="oai:OLEAN_C31760"/>
<dbReference type="STRING" id="698738.OLEAN_C31760"/>
<dbReference type="PANTHER" id="PTHR30383">
    <property type="entry name" value="THIOESTERASE 1/PROTEASE 1/LYSOPHOSPHOLIPASE L1"/>
    <property type="match status" value="1"/>
</dbReference>
<dbReference type="InterPro" id="IPR013830">
    <property type="entry name" value="SGNH_hydro"/>
</dbReference>
<evidence type="ECO:0000313" key="3">
    <source>
        <dbReference type="Proteomes" id="UP000032749"/>
    </source>
</evidence>
<dbReference type="CDD" id="cd01822">
    <property type="entry name" value="Lysophospholipase_L1_like"/>
    <property type="match status" value="1"/>
</dbReference>
<protein>
    <submittedName>
        <fullName evidence="2">Putative lysophospholipase</fullName>
    </submittedName>
</protein>
<dbReference type="OrthoDB" id="9786188at2"/>
<proteinExistence type="predicted"/>
<keyword evidence="3" id="KW-1185">Reference proteome</keyword>
<dbReference type="InterPro" id="IPR051532">
    <property type="entry name" value="Ester_Hydrolysis_Enzymes"/>
</dbReference>
<dbReference type="PANTHER" id="PTHR30383:SF24">
    <property type="entry name" value="THIOESTERASE 1_PROTEASE 1_LYSOPHOSPHOLIPASE L1"/>
    <property type="match status" value="1"/>
</dbReference>
<accession>R4YQH7</accession>
<dbReference type="PATRIC" id="fig|698738.3.peg.3302"/>
<name>R4YQH7_OLEAN</name>
<dbReference type="AlphaFoldDB" id="R4YQH7"/>
<sequence length="203" mass="22252">MLCLLLELSLPQAYAGENSPLQQQTILIVGDSISAGLGIDKQQGWVALLENTLLQEYPQYTLINASISGETTSGGANRMQTMLEKHQPSIVILELGGNDGLRGTPTKLITKNLTYMINLSESMGAKTLLLGMRIPPNYGQRYSELFAQQYTQLATELNVTLLPFLLEGVAGEKGMMQADGIHPTEEAQPIMLKSVWEILKPMM</sequence>
<dbReference type="EMBL" id="FO203512">
    <property type="protein sequence ID" value="CCK77352.1"/>
    <property type="molecule type" value="Genomic_DNA"/>
</dbReference>
<feature type="domain" description="SGNH hydrolase-type esterase" evidence="1">
    <location>
        <begin position="29"/>
        <end position="187"/>
    </location>
</feature>
<evidence type="ECO:0000259" key="1">
    <source>
        <dbReference type="Pfam" id="PF13472"/>
    </source>
</evidence>
<dbReference type="Pfam" id="PF13472">
    <property type="entry name" value="Lipase_GDSL_2"/>
    <property type="match status" value="1"/>
</dbReference>
<dbReference type="GO" id="GO:0004622">
    <property type="term" value="F:phosphatidylcholine lysophospholipase activity"/>
    <property type="evidence" value="ECO:0007669"/>
    <property type="project" value="TreeGrafter"/>
</dbReference>
<dbReference type="HOGENOM" id="CLU_051180_3_0_6"/>
<reference evidence="2 3" key="1">
    <citation type="journal article" date="2013" name="Nat. Commun.">
        <title>Genome sequence and functional genomic analysis of the oil-degrading bacterium Oleispira antarctica.</title>
        <authorList>
            <person name="Kube M."/>
            <person name="Chernikova T.N."/>
            <person name="Al-Ramahi Y."/>
            <person name="Beloqui A."/>
            <person name="Lopez-Cortez N."/>
            <person name="Guazzaroni M.E."/>
            <person name="Heipieper H.J."/>
            <person name="Klages S."/>
            <person name="Kotsyurbenko O.R."/>
            <person name="Langer I."/>
            <person name="Nechitaylo T.Y."/>
            <person name="Lunsdorf H."/>
            <person name="Fernandez M."/>
            <person name="Juarez S."/>
            <person name="Ciordia S."/>
            <person name="Singer A."/>
            <person name="Kagan O."/>
            <person name="Egorova O."/>
            <person name="Petit P.A."/>
            <person name="Stogios P."/>
            <person name="Kim Y."/>
            <person name="Tchigvintsev A."/>
            <person name="Flick R."/>
            <person name="Denaro R."/>
            <person name="Genovese M."/>
            <person name="Albar J.P."/>
            <person name="Reva O.N."/>
            <person name="Martinez-Gomariz M."/>
            <person name="Tran H."/>
            <person name="Ferrer M."/>
            <person name="Savchenko A."/>
            <person name="Yakunin A.F."/>
            <person name="Yakimov M.M."/>
            <person name="Golyshina O.V."/>
            <person name="Reinhardt R."/>
            <person name="Golyshin P.N."/>
        </authorList>
    </citation>
    <scope>NUCLEOTIDE SEQUENCE [LARGE SCALE GENOMIC DNA]</scope>
</reference>
<dbReference type="Gene3D" id="3.40.50.1110">
    <property type="entry name" value="SGNH hydrolase"/>
    <property type="match status" value="1"/>
</dbReference>
<gene>
    <name evidence="2" type="ORF">OLEAN_C31760</name>
</gene>
<dbReference type="SUPFAM" id="SSF52266">
    <property type="entry name" value="SGNH hydrolase"/>
    <property type="match status" value="1"/>
</dbReference>
<dbReference type="Proteomes" id="UP000032749">
    <property type="component" value="Chromosome"/>
</dbReference>
<dbReference type="InterPro" id="IPR036514">
    <property type="entry name" value="SGNH_hydro_sf"/>
</dbReference>
<organism evidence="2 3">
    <name type="scientific">Oleispira antarctica RB-8</name>
    <dbReference type="NCBI Taxonomy" id="698738"/>
    <lineage>
        <taxon>Bacteria</taxon>
        <taxon>Pseudomonadati</taxon>
        <taxon>Pseudomonadota</taxon>
        <taxon>Gammaproteobacteria</taxon>
        <taxon>Oceanospirillales</taxon>
        <taxon>Oceanospirillaceae</taxon>
        <taxon>Oleispira</taxon>
    </lineage>
</organism>